<organism evidence="1 2">
    <name type="scientific">Plakobranchus ocellatus</name>
    <dbReference type="NCBI Taxonomy" id="259542"/>
    <lineage>
        <taxon>Eukaryota</taxon>
        <taxon>Metazoa</taxon>
        <taxon>Spiralia</taxon>
        <taxon>Lophotrochozoa</taxon>
        <taxon>Mollusca</taxon>
        <taxon>Gastropoda</taxon>
        <taxon>Heterobranchia</taxon>
        <taxon>Euthyneura</taxon>
        <taxon>Panpulmonata</taxon>
        <taxon>Sacoglossa</taxon>
        <taxon>Placobranchoidea</taxon>
        <taxon>Plakobranchidae</taxon>
        <taxon>Plakobranchus</taxon>
    </lineage>
</organism>
<evidence type="ECO:0008006" key="3">
    <source>
        <dbReference type="Google" id="ProtNLM"/>
    </source>
</evidence>
<evidence type="ECO:0000313" key="2">
    <source>
        <dbReference type="Proteomes" id="UP000735302"/>
    </source>
</evidence>
<proteinExistence type="predicted"/>
<dbReference type="AlphaFoldDB" id="A0AAV4DRM8"/>
<comment type="caution">
    <text evidence="1">The sequence shown here is derived from an EMBL/GenBank/DDBJ whole genome shotgun (WGS) entry which is preliminary data.</text>
</comment>
<reference evidence="1 2" key="1">
    <citation type="journal article" date="2021" name="Elife">
        <title>Chloroplast acquisition without the gene transfer in kleptoplastic sea slugs, Plakobranchus ocellatus.</title>
        <authorList>
            <person name="Maeda T."/>
            <person name="Takahashi S."/>
            <person name="Yoshida T."/>
            <person name="Shimamura S."/>
            <person name="Takaki Y."/>
            <person name="Nagai Y."/>
            <person name="Toyoda A."/>
            <person name="Suzuki Y."/>
            <person name="Arimoto A."/>
            <person name="Ishii H."/>
            <person name="Satoh N."/>
            <person name="Nishiyama T."/>
            <person name="Hasebe M."/>
            <person name="Maruyama T."/>
            <person name="Minagawa J."/>
            <person name="Obokata J."/>
            <person name="Shigenobu S."/>
        </authorList>
    </citation>
    <scope>NUCLEOTIDE SEQUENCE [LARGE SCALE GENOMIC DNA]</scope>
</reference>
<dbReference type="Proteomes" id="UP000735302">
    <property type="component" value="Unassembled WGS sequence"/>
</dbReference>
<dbReference type="EMBL" id="BLXT01008249">
    <property type="protein sequence ID" value="GFO46962.1"/>
    <property type="molecule type" value="Genomic_DNA"/>
</dbReference>
<gene>
    <name evidence="1" type="ORF">PoB_007346700</name>
</gene>
<evidence type="ECO:0000313" key="1">
    <source>
        <dbReference type="EMBL" id="GFO46962.1"/>
    </source>
</evidence>
<name>A0AAV4DRM8_9GAST</name>
<sequence>MGCFCEFVNILIPLDAHDWLAAQMKGGLSVDSLSVEMDTGGLREHYLYITEWCAQDAAGAYPRRGWQNHQQIKRHLHVYKQN</sequence>
<accession>A0AAV4DRM8</accession>
<keyword evidence="2" id="KW-1185">Reference proteome</keyword>
<protein>
    <recommendedName>
        <fullName evidence="3">ABM domain-containing protein</fullName>
    </recommendedName>
</protein>